<name>A0A9P9EBX0_9HYPO</name>
<dbReference type="SMART" id="SM00066">
    <property type="entry name" value="GAL4"/>
    <property type="match status" value="1"/>
</dbReference>
<dbReference type="GO" id="GO:0008270">
    <property type="term" value="F:zinc ion binding"/>
    <property type="evidence" value="ECO:0007669"/>
    <property type="project" value="InterPro"/>
</dbReference>
<dbReference type="PANTHER" id="PTHR37534:SF3">
    <property type="entry name" value="ZN(II)2CYS6 TRANSCRIPTION FACTOR (EUROFUNG)"/>
    <property type="match status" value="1"/>
</dbReference>
<gene>
    <name evidence="5" type="ORF">EDB81DRAFT_657690</name>
</gene>
<accession>A0A9P9EBX0</accession>
<dbReference type="PROSITE" id="PS50048">
    <property type="entry name" value="ZN2_CY6_FUNGAL_2"/>
    <property type="match status" value="1"/>
</dbReference>
<evidence type="ECO:0000313" key="6">
    <source>
        <dbReference type="Proteomes" id="UP000738349"/>
    </source>
</evidence>
<keyword evidence="6" id="KW-1185">Reference proteome</keyword>
<feature type="domain" description="Zn(2)-C6 fungal-type" evidence="4">
    <location>
        <begin position="123"/>
        <end position="153"/>
    </location>
</feature>
<dbReference type="GO" id="GO:0005634">
    <property type="term" value="C:nucleus"/>
    <property type="evidence" value="ECO:0007669"/>
    <property type="project" value="UniProtKB-SubCell"/>
</dbReference>
<dbReference type="CDD" id="cd00067">
    <property type="entry name" value="GAL4"/>
    <property type="match status" value="1"/>
</dbReference>
<dbReference type="GO" id="GO:0045944">
    <property type="term" value="P:positive regulation of transcription by RNA polymerase II"/>
    <property type="evidence" value="ECO:0007669"/>
    <property type="project" value="TreeGrafter"/>
</dbReference>
<dbReference type="GO" id="GO:0000976">
    <property type="term" value="F:transcription cis-regulatory region binding"/>
    <property type="evidence" value="ECO:0007669"/>
    <property type="project" value="TreeGrafter"/>
</dbReference>
<dbReference type="Gene3D" id="4.10.240.10">
    <property type="entry name" value="Zn(2)-C6 fungal-type DNA-binding domain"/>
    <property type="match status" value="1"/>
</dbReference>
<organism evidence="5 6">
    <name type="scientific">Dactylonectria macrodidyma</name>
    <dbReference type="NCBI Taxonomy" id="307937"/>
    <lineage>
        <taxon>Eukaryota</taxon>
        <taxon>Fungi</taxon>
        <taxon>Dikarya</taxon>
        <taxon>Ascomycota</taxon>
        <taxon>Pezizomycotina</taxon>
        <taxon>Sordariomycetes</taxon>
        <taxon>Hypocreomycetidae</taxon>
        <taxon>Hypocreales</taxon>
        <taxon>Nectriaceae</taxon>
        <taxon>Dactylonectria</taxon>
    </lineage>
</organism>
<dbReference type="Pfam" id="PF11951">
    <property type="entry name" value="Fungal_trans_2"/>
    <property type="match status" value="2"/>
</dbReference>
<dbReference type="EMBL" id="JAGMUV010000014">
    <property type="protein sequence ID" value="KAH7134307.1"/>
    <property type="molecule type" value="Genomic_DNA"/>
</dbReference>
<evidence type="ECO:0000256" key="2">
    <source>
        <dbReference type="ARBA" id="ARBA00023242"/>
    </source>
</evidence>
<evidence type="ECO:0000313" key="5">
    <source>
        <dbReference type="EMBL" id="KAH7134307.1"/>
    </source>
</evidence>
<dbReference type="GO" id="GO:0000981">
    <property type="term" value="F:DNA-binding transcription factor activity, RNA polymerase II-specific"/>
    <property type="evidence" value="ECO:0007669"/>
    <property type="project" value="InterPro"/>
</dbReference>
<dbReference type="PANTHER" id="PTHR37534">
    <property type="entry name" value="TRANSCRIPTIONAL ACTIVATOR PROTEIN UGA3"/>
    <property type="match status" value="1"/>
</dbReference>
<dbReference type="Pfam" id="PF00172">
    <property type="entry name" value="Zn_clus"/>
    <property type="match status" value="1"/>
</dbReference>
<dbReference type="OrthoDB" id="5073329at2759"/>
<dbReference type="InterPro" id="IPR001138">
    <property type="entry name" value="Zn2Cys6_DnaBD"/>
</dbReference>
<comment type="subcellular location">
    <subcellularLocation>
        <location evidence="1">Nucleus</location>
    </subcellularLocation>
</comment>
<evidence type="ECO:0000256" key="3">
    <source>
        <dbReference type="SAM" id="MobiDB-lite"/>
    </source>
</evidence>
<dbReference type="Proteomes" id="UP000738349">
    <property type="component" value="Unassembled WGS sequence"/>
</dbReference>
<evidence type="ECO:0000259" key="4">
    <source>
        <dbReference type="PROSITE" id="PS50048"/>
    </source>
</evidence>
<dbReference type="SUPFAM" id="SSF57701">
    <property type="entry name" value="Zn2/Cys6 DNA-binding domain"/>
    <property type="match status" value="1"/>
</dbReference>
<dbReference type="AlphaFoldDB" id="A0A9P9EBX0"/>
<feature type="region of interest" description="Disordered" evidence="3">
    <location>
        <begin position="156"/>
        <end position="192"/>
    </location>
</feature>
<sequence length="713" mass="79946">MSINILGNPSGGWDLTISGIPAFPHCRGCCSLRAPASLRHHSQSHSPIGSHHLRSFVISSDIVFVALPPQLLSIPLSLEPICVSPATCGPLRARIQAMSSSETPRHYTRGRLSRGRGLRNTTGCLNCRRRRVKCDESMPACRACLKINQSCEYSHVSTRTSSRRGTDVSGSSKSKEAGEELVPSFSSQNQAVNQDQEAQITAFTHMYDGPQGMNPDTNLYQTQQSQEEREAEIGGAVPKNDTATITVSSSAANVENATAIWVDLLLKDAAEQNFDIEDPTFRCDGDGFNTFGNSVVQLSPEGSLPQTQLNHGSFATKNLYLLERTQPWLQSQRLEKQAWYSELPLQISPKELLIFQNFIQNISLWMDLFDPKKPFTTHVPHLARHNVGLMNAVLALSARHLSLIKEENGSSGQDPNESLRYYAKTLHYIQEAMHFDTYKTSLELLSTSSIVSAYEMLDGSGPDWGRHLKGVFWIQRSQVIHGDSNGLQQAVWWAWLCQDVWAAFRENRRPYTFWRPTRTLDELDPYELSARSVYFFAQVVGFCSREETDIAKTDTLGRISRAEALQDSLKEWKGYLTAEFEPLPWPSSADDAFKPIWINPPAFAVATQLYYCSRILLLLNRPQPGGFGIYAQQRANLMGFISKVCGIAMTLTDYPSSVMCSQCLFIAGLLIEDRRQRNCVLDLLDKCRKRSGWPVKSLGEELKARWEKFENGG</sequence>
<dbReference type="CDD" id="cd12148">
    <property type="entry name" value="fungal_TF_MHR"/>
    <property type="match status" value="1"/>
</dbReference>
<evidence type="ECO:0000256" key="1">
    <source>
        <dbReference type="ARBA" id="ARBA00004123"/>
    </source>
</evidence>
<proteinExistence type="predicted"/>
<dbReference type="InterPro" id="IPR036864">
    <property type="entry name" value="Zn2-C6_fun-type_DNA-bd_sf"/>
</dbReference>
<dbReference type="InterPro" id="IPR021858">
    <property type="entry name" value="Fun_TF"/>
</dbReference>
<protein>
    <submittedName>
        <fullName evidence="5">Fungal-specific transcription factor domain-containing protein</fullName>
    </submittedName>
</protein>
<comment type="caution">
    <text evidence="5">The sequence shown here is derived from an EMBL/GenBank/DDBJ whole genome shotgun (WGS) entry which is preliminary data.</text>
</comment>
<reference evidence="5" key="1">
    <citation type="journal article" date="2021" name="Nat. Commun.">
        <title>Genetic determinants of endophytism in the Arabidopsis root mycobiome.</title>
        <authorList>
            <person name="Mesny F."/>
            <person name="Miyauchi S."/>
            <person name="Thiergart T."/>
            <person name="Pickel B."/>
            <person name="Atanasova L."/>
            <person name="Karlsson M."/>
            <person name="Huettel B."/>
            <person name="Barry K.W."/>
            <person name="Haridas S."/>
            <person name="Chen C."/>
            <person name="Bauer D."/>
            <person name="Andreopoulos W."/>
            <person name="Pangilinan J."/>
            <person name="LaButti K."/>
            <person name="Riley R."/>
            <person name="Lipzen A."/>
            <person name="Clum A."/>
            <person name="Drula E."/>
            <person name="Henrissat B."/>
            <person name="Kohler A."/>
            <person name="Grigoriev I.V."/>
            <person name="Martin F.M."/>
            <person name="Hacquard S."/>
        </authorList>
    </citation>
    <scope>NUCLEOTIDE SEQUENCE</scope>
    <source>
        <strain evidence="5">MPI-CAGE-AT-0147</strain>
    </source>
</reference>
<keyword evidence="2" id="KW-0539">Nucleus</keyword>
<dbReference type="PROSITE" id="PS00463">
    <property type="entry name" value="ZN2_CY6_FUNGAL_1"/>
    <property type="match status" value="1"/>
</dbReference>